<gene>
    <name evidence="3" type="ORF">MiSe_86070</name>
</gene>
<dbReference type="InterPro" id="IPR029063">
    <property type="entry name" value="SAM-dependent_MTases_sf"/>
</dbReference>
<evidence type="ECO:0000313" key="3">
    <source>
        <dbReference type="EMBL" id="GET43782.1"/>
    </source>
</evidence>
<dbReference type="Gene3D" id="3.40.50.150">
    <property type="entry name" value="Vaccinia Virus protein VP39"/>
    <property type="match status" value="1"/>
</dbReference>
<organism evidence="3 4">
    <name type="scientific">Microseira wollei NIES-4236</name>
    <dbReference type="NCBI Taxonomy" id="2530354"/>
    <lineage>
        <taxon>Bacteria</taxon>
        <taxon>Bacillati</taxon>
        <taxon>Cyanobacteriota</taxon>
        <taxon>Cyanophyceae</taxon>
        <taxon>Oscillatoriophycideae</taxon>
        <taxon>Aerosakkonematales</taxon>
        <taxon>Aerosakkonemataceae</taxon>
        <taxon>Microseira</taxon>
    </lineage>
</organism>
<name>A0AAV3XU15_9CYAN</name>
<dbReference type="GO" id="GO:0032259">
    <property type="term" value="P:methylation"/>
    <property type="evidence" value="ECO:0007669"/>
    <property type="project" value="UniProtKB-KW"/>
</dbReference>
<dbReference type="EMBL" id="BLAY01000253">
    <property type="protein sequence ID" value="GET43782.1"/>
    <property type="molecule type" value="Genomic_DNA"/>
</dbReference>
<dbReference type="GO" id="GO:0008168">
    <property type="term" value="F:methyltransferase activity"/>
    <property type="evidence" value="ECO:0007669"/>
    <property type="project" value="UniProtKB-KW"/>
</dbReference>
<keyword evidence="4" id="KW-1185">Reference proteome</keyword>
<dbReference type="Proteomes" id="UP001050975">
    <property type="component" value="Unassembled WGS sequence"/>
</dbReference>
<protein>
    <submittedName>
        <fullName evidence="3">Methyltransferase type 12</fullName>
    </submittedName>
</protein>
<comment type="caution">
    <text evidence="3">The sequence shown here is derived from an EMBL/GenBank/DDBJ whole genome shotgun (WGS) entry which is preliminary data.</text>
</comment>
<dbReference type="AlphaFoldDB" id="A0AAV3XU15"/>
<accession>A0AAV3XU15</accession>
<evidence type="ECO:0000259" key="2">
    <source>
        <dbReference type="Pfam" id="PF13649"/>
    </source>
</evidence>
<dbReference type="CDD" id="cd02440">
    <property type="entry name" value="AdoMet_MTases"/>
    <property type="match status" value="1"/>
</dbReference>
<dbReference type="RefSeq" id="WP_226592926.1">
    <property type="nucleotide sequence ID" value="NZ_BLAY01000253.1"/>
</dbReference>
<evidence type="ECO:0000313" key="4">
    <source>
        <dbReference type="Proteomes" id="UP001050975"/>
    </source>
</evidence>
<feature type="domain" description="Methyltransferase" evidence="2">
    <location>
        <begin position="44"/>
        <end position="136"/>
    </location>
</feature>
<dbReference type="SUPFAM" id="SSF53335">
    <property type="entry name" value="S-adenosyl-L-methionine-dependent methyltransferases"/>
    <property type="match status" value="1"/>
</dbReference>
<dbReference type="PANTHER" id="PTHR43861">
    <property type="entry name" value="TRANS-ACONITATE 2-METHYLTRANSFERASE-RELATED"/>
    <property type="match status" value="1"/>
</dbReference>
<sequence>MPEQSPSQDFESKWPQYYQAVSGRPPRPTLLAALERFETPGFAVDLGCGEGRDTVELLRRGWRVLAIDGNPEAFDRMLGREDLQNTDNLATKVAKFQAATWPQTDLINASFTLPFCPPEYFPELWDKIVQSLGPGGRFCGQLFGDRDDWASIPTHTHHTIEQAEKLLEPFEIEMFKVEEEDGKTALQEPKHWHIFHIVAQKR</sequence>
<evidence type="ECO:0000256" key="1">
    <source>
        <dbReference type="ARBA" id="ARBA00022679"/>
    </source>
</evidence>
<proteinExistence type="predicted"/>
<keyword evidence="1" id="KW-0808">Transferase</keyword>
<dbReference type="InterPro" id="IPR041698">
    <property type="entry name" value="Methyltransf_25"/>
</dbReference>
<reference evidence="3" key="1">
    <citation type="submission" date="2019-10" db="EMBL/GenBank/DDBJ databases">
        <title>Draft genome sequece of Microseira wollei NIES-4236.</title>
        <authorList>
            <person name="Yamaguchi H."/>
            <person name="Suzuki S."/>
            <person name="Kawachi M."/>
        </authorList>
    </citation>
    <scope>NUCLEOTIDE SEQUENCE</scope>
    <source>
        <strain evidence="3">NIES-4236</strain>
    </source>
</reference>
<dbReference type="Pfam" id="PF13649">
    <property type="entry name" value="Methyltransf_25"/>
    <property type="match status" value="1"/>
</dbReference>
<keyword evidence="3" id="KW-0489">Methyltransferase</keyword>